<dbReference type="Proteomes" id="UP000192639">
    <property type="component" value="Unassembled WGS sequence"/>
</dbReference>
<dbReference type="VEuPathDB" id="MicrosporidiaDB:ECANGB1_1361"/>
<dbReference type="OrthoDB" id="8032690at2759"/>
<reference evidence="1 2" key="1">
    <citation type="journal article" date="2017" name="Environ. Microbiol.">
        <title>Decay of the glycolytic pathway and adaptation to intranuclear parasitism within Enterocytozoonidae microsporidia.</title>
        <authorList>
            <person name="Wiredu Boakye D."/>
            <person name="Jaroenlak P."/>
            <person name="Prachumwat A."/>
            <person name="Williams T.A."/>
            <person name="Bateman K.S."/>
            <person name="Itsathitphaisarn O."/>
            <person name="Sritunyalucksana K."/>
            <person name="Paszkiewicz K.H."/>
            <person name="Moore K.A."/>
            <person name="Stentiford G.D."/>
            <person name="Williams B.A."/>
        </authorList>
    </citation>
    <scope>NUCLEOTIDE SEQUENCE [LARGE SCALE GENOMIC DNA]</scope>
    <source>
        <strain evidence="1 2">GB1</strain>
    </source>
</reference>
<protein>
    <submittedName>
        <fullName evidence="1">Uncharacterized protein</fullName>
    </submittedName>
</protein>
<organism evidence="1 2">
    <name type="scientific">Enterospora canceri</name>
    <dbReference type="NCBI Taxonomy" id="1081671"/>
    <lineage>
        <taxon>Eukaryota</taxon>
        <taxon>Fungi</taxon>
        <taxon>Fungi incertae sedis</taxon>
        <taxon>Microsporidia</taxon>
        <taxon>Enterocytozoonidae</taxon>
        <taxon>Enterospora</taxon>
    </lineage>
</organism>
<sequence length="69" mass="8244">MKIRQTYQLTDQFVAFVKEITVRCNKYRDLIEFVGKPPSVVVTRWNTWLECAIWYYSNYSGVNNFLGKN</sequence>
<evidence type="ECO:0000313" key="2">
    <source>
        <dbReference type="Proteomes" id="UP000192639"/>
    </source>
</evidence>
<proteinExistence type="predicted"/>
<keyword evidence="2" id="KW-1185">Reference proteome</keyword>
<accession>A0A1Y1S673</accession>
<dbReference type="EMBL" id="LWDP01000039">
    <property type="protein sequence ID" value="ORD93920.1"/>
    <property type="molecule type" value="Genomic_DNA"/>
</dbReference>
<comment type="caution">
    <text evidence="1">The sequence shown here is derived from an EMBL/GenBank/DDBJ whole genome shotgun (WGS) entry which is preliminary data.</text>
</comment>
<evidence type="ECO:0000313" key="1">
    <source>
        <dbReference type="EMBL" id="ORD93920.1"/>
    </source>
</evidence>
<gene>
    <name evidence="1" type="ORF">ECANGB1_1361</name>
</gene>
<dbReference type="AlphaFoldDB" id="A0A1Y1S673"/>
<name>A0A1Y1S673_9MICR</name>